<evidence type="ECO:0000256" key="13">
    <source>
        <dbReference type="SAM" id="MobiDB-lite"/>
    </source>
</evidence>
<proteinExistence type="inferred from homology"/>
<dbReference type="EnsemblMetazoa" id="XM_029489422.1">
    <property type="protein sequence ID" value="XP_029345282.1"/>
    <property type="gene ID" value="LOC100167907"/>
</dbReference>
<evidence type="ECO:0000313" key="15">
    <source>
        <dbReference type="EnsemblMetazoa" id="XP_029345283.1"/>
    </source>
</evidence>
<dbReference type="InterPro" id="IPR026516">
    <property type="entry name" value="THAP1/10"/>
</dbReference>
<evidence type="ECO:0000256" key="11">
    <source>
        <dbReference type="ARBA" id="ARBA00023306"/>
    </source>
</evidence>
<dbReference type="SMART" id="SM00692">
    <property type="entry name" value="DM3"/>
    <property type="match status" value="3"/>
</dbReference>
<dbReference type="PANTHER" id="PTHR46600:SF1">
    <property type="entry name" value="THAP DOMAIN-CONTAINING PROTEIN 1"/>
    <property type="match status" value="1"/>
</dbReference>
<keyword evidence="8 12" id="KW-0238">DNA-binding</keyword>
<feature type="domain" description="THAP-type" evidence="14">
    <location>
        <begin position="1"/>
        <end position="79"/>
    </location>
</feature>
<keyword evidence="6" id="KW-0805">Transcription regulation</keyword>
<dbReference type="EnsemblMetazoa" id="XM_029489423.1">
    <property type="protein sequence ID" value="XP_029345283.1"/>
    <property type="gene ID" value="LOC100167907"/>
</dbReference>
<sequence length="913" mass="105115">MENRCSVLGCLNTSDDGVRLHEFPLDDEQLLPIWIMVTNRSNWLPIEKSRICDDHFDIADYEAGNKANRLRPGACPIIHPTTTIFNAPGPANCQDDPEDITHGKILTDSEDSECSSTSDINSDDLLDTPNTSDMKSSDEDSTLSTSSCSNFSNSNEATGFDDDFLSSLSDTEFELENIDIEESMKEVDSVSLSSSVTSLTNQPINQECAVVLCNRNARDQFDTLFFINFPKDNKALCETWWKICGRKDKFDPLLKICSIHFDPEDFTSITIRRDGQLFRQTILKNNNIVPTLYLLSHEYTKFVRKRKRSVNDSYSLINNTTEFEYCIVQGCDKTFLKDGKETLFFKFPLENKNMLKKWVDSIGLTNWQPTDTDRICSDHFENDDVVMTNDIYGLNNDAIPSIKPQNSFVISSEDNYERKHASTVNSNIINHFNNLEFRHLKNDVLMVKGTTRGKMNESLLLNSLENDADDHKPENHQQIFNMCAVQSSSTKINGKKEKCIKSNFGDNIDIFNDDNNIRGPKHKSIKSSIDKCIKPYAEEITKDGCNQFKLVSKPDEKTINENNLKNIHTDTSNITTISKNKSISKVVKKSYKESIEKNISEGKNMIPKSRNNGNDCDYIYLDMLDGDDAKNVLSFEKKSISKNSKTKILQLLEKNHTDGIPESIIYNQDLTECYGEMLSPCCDQDCQLICYYSMPGPDRRQIYKEFQMLNATEQNCKITQLVQLRISKKKDSTFESCPTYRFIWNKSSVKVCRTFFKNTLGISDNRLDAILKPINYSWYSDRDVALKANQPRQLNIINEPVIMTDFMKESLIPLEKDYNSYEPESEPEVSLENVPFKEYENVFLYMKGIPRVLSSYKIPGTLKKHFFETSIRLEYMYKSYSENFIRNKTPPPFTKRQFKKIYNQYMKTFLKMV</sequence>
<evidence type="ECO:0000313" key="16">
    <source>
        <dbReference type="Proteomes" id="UP000007819"/>
    </source>
</evidence>
<dbReference type="SMART" id="SM00980">
    <property type="entry name" value="THAP"/>
    <property type="match status" value="3"/>
</dbReference>
<evidence type="ECO:0000256" key="3">
    <source>
        <dbReference type="ARBA" id="ARBA00022723"/>
    </source>
</evidence>
<dbReference type="Gene3D" id="6.20.210.20">
    <property type="entry name" value="THAP domain"/>
    <property type="match status" value="1"/>
</dbReference>
<evidence type="ECO:0000256" key="1">
    <source>
        <dbReference type="ARBA" id="ARBA00004642"/>
    </source>
</evidence>
<comment type="similarity">
    <text evidence="2">Belongs to the THAP1 family.</text>
</comment>
<organism evidence="15 16">
    <name type="scientific">Acyrthosiphon pisum</name>
    <name type="common">Pea aphid</name>
    <dbReference type="NCBI Taxonomy" id="7029"/>
    <lineage>
        <taxon>Eukaryota</taxon>
        <taxon>Metazoa</taxon>
        <taxon>Ecdysozoa</taxon>
        <taxon>Arthropoda</taxon>
        <taxon>Hexapoda</taxon>
        <taxon>Insecta</taxon>
        <taxon>Pterygota</taxon>
        <taxon>Neoptera</taxon>
        <taxon>Paraneoptera</taxon>
        <taxon>Hemiptera</taxon>
        <taxon>Sternorrhyncha</taxon>
        <taxon>Aphidomorpha</taxon>
        <taxon>Aphidoidea</taxon>
        <taxon>Aphididae</taxon>
        <taxon>Macrosiphini</taxon>
        <taxon>Acyrthosiphon</taxon>
    </lineage>
</organism>
<reference evidence="16" key="1">
    <citation type="submission" date="2010-06" db="EMBL/GenBank/DDBJ databases">
        <authorList>
            <person name="Jiang H."/>
            <person name="Abraham K."/>
            <person name="Ali S."/>
            <person name="Alsbrooks S.L."/>
            <person name="Anim B.N."/>
            <person name="Anosike U.S."/>
            <person name="Attaway T."/>
            <person name="Bandaranaike D.P."/>
            <person name="Battles P.K."/>
            <person name="Bell S.N."/>
            <person name="Bell A.V."/>
            <person name="Beltran B."/>
            <person name="Bickham C."/>
            <person name="Bustamante Y."/>
            <person name="Caleb T."/>
            <person name="Canada A."/>
            <person name="Cardenas V."/>
            <person name="Carter K."/>
            <person name="Chacko J."/>
            <person name="Chandrabose M.N."/>
            <person name="Chavez D."/>
            <person name="Chavez A."/>
            <person name="Chen L."/>
            <person name="Chu H.-S."/>
            <person name="Claassen K.J."/>
            <person name="Cockrell R."/>
            <person name="Collins M."/>
            <person name="Cooper J.A."/>
            <person name="Cree A."/>
            <person name="Curry S.M."/>
            <person name="Da Y."/>
            <person name="Dao M.D."/>
            <person name="Das B."/>
            <person name="Davila M.-L."/>
            <person name="Davy-Carroll L."/>
            <person name="Denson S."/>
            <person name="Dinh H."/>
            <person name="Ebong V.E."/>
            <person name="Edwards J.R."/>
            <person name="Egan A."/>
            <person name="El-Daye J."/>
            <person name="Escobedo L."/>
            <person name="Fernandez S."/>
            <person name="Fernando P.R."/>
            <person name="Flagg N."/>
            <person name="Forbes L.D."/>
            <person name="Fowler R.G."/>
            <person name="Fu Q."/>
            <person name="Gabisi R.A."/>
            <person name="Ganer J."/>
            <person name="Garbino Pronczuk A."/>
            <person name="Garcia R.M."/>
            <person name="Garner T."/>
            <person name="Garrett T.E."/>
            <person name="Gonzalez D.A."/>
            <person name="Hamid H."/>
            <person name="Hawkins E.S."/>
            <person name="Hirani K."/>
            <person name="Hogues M.E."/>
            <person name="Hollins B."/>
            <person name="Hsiao C.-H."/>
            <person name="Jabil R."/>
            <person name="James M.L."/>
            <person name="Jhangiani S.N."/>
            <person name="Johnson B."/>
            <person name="Johnson Q."/>
            <person name="Joshi V."/>
            <person name="Kalu J.B."/>
            <person name="Kam C."/>
            <person name="Kashfia A."/>
            <person name="Keebler J."/>
            <person name="Kisamo H."/>
            <person name="Kovar C.L."/>
            <person name="Lago L.A."/>
            <person name="Lai C.-Y."/>
            <person name="Laidlaw J."/>
            <person name="Lara F."/>
            <person name="Le T.-K."/>
            <person name="Lee S.L."/>
            <person name="Legall F.H."/>
            <person name="Lemon S.J."/>
            <person name="Lewis L.R."/>
            <person name="Li B."/>
            <person name="Liu Y."/>
            <person name="Liu Y.-S."/>
            <person name="Lopez J."/>
            <person name="Lozado R.J."/>
            <person name="Lu J."/>
            <person name="Madu R.C."/>
            <person name="Maheshwari M."/>
            <person name="Maheshwari R."/>
            <person name="Malloy K."/>
            <person name="Martinez E."/>
            <person name="Mathew T."/>
            <person name="Mercado I.C."/>
            <person name="Mercado C."/>
            <person name="Meyer B."/>
            <person name="Montgomery K."/>
            <person name="Morgan M.B."/>
            <person name="Munidasa M."/>
            <person name="Nazareth L.V."/>
            <person name="Nelson J."/>
            <person name="Ng B.M."/>
            <person name="Nguyen N.B."/>
            <person name="Nguyen P.Q."/>
            <person name="Nguyen T."/>
            <person name="Obregon M."/>
            <person name="Okwuonu G.O."/>
            <person name="Onwere C.G."/>
            <person name="Orozco G."/>
            <person name="Parra A."/>
            <person name="Patel S."/>
            <person name="Patil S."/>
            <person name="Perez A."/>
            <person name="Perez Y."/>
            <person name="Pham C."/>
            <person name="Primus E.L."/>
            <person name="Pu L.-L."/>
            <person name="Puazo M."/>
            <person name="Qin X."/>
            <person name="Quiroz J.B."/>
            <person name="Reese J."/>
            <person name="Richards S."/>
            <person name="Rives C.M."/>
            <person name="Robberts R."/>
            <person name="Ruiz S.J."/>
            <person name="Ruiz M.J."/>
            <person name="Santibanez J."/>
            <person name="Schneider B.W."/>
            <person name="Sisson I."/>
            <person name="Smith M."/>
            <person name="Sodergren E."/>
            <person name="Song X.-Z."/>
            <person name="Song B.B."/>
            <person name="Summersgill H."/>
            <person name="Thelus R."/>
            <person name="Thornton R.D."/>
            <person name="Trejos Z.Y."/>
            <person name="Usmani K."/>
            <person name="Vattathil S."/>
            <person name="Villasana D."/>
            <person name="Walker D.L."/>
            <person name="Wang S."/>
            <person name="Wang K."/>
            <person name="White C.S."/>
            <person name="Williams A.C."/>
            <person name="Williamson J."/>
            <person name="Wilson K."/>
            <person name="Woghiren I.O."/>
            <person name="Woodworth J.R."/>
            <person name="Worley K.C."/>
            <person name="Wright R.A."/>
            <person name="Wu W."/>
            <person name="Young L."/>
            <person name="Zhang L."/>
            <person name="Zhang J."/>
            <person name="Zhu Y."/>
            <person name="Muzny D.M."/>
            <person name="Weinstock G."/>
            <person name="Gibbs R.A."/>
        </authorList>
    </citation>
    <scope>NUCLEOTIDE SEQUENCE [LARGE SCALE GENOMIC DNA]</scope>
    <source>
        <strain evidence="16">LSR1</strain>
    </source>
</reference>
<keyword evidence="16" id="KW-1185">Reference proteome</keyword>
<dbReference type="Proteomes" id="UP000007819">
    <property type="component" value="Chromosome A2"/>
</dbReference>
<feature type="region of interest" description="Disordered" evidence="13">
    <location>
        <begin position="87"/>
        <end position="149"/>
    </location>
</feature>
<evidence type="ECO:0000256" key="4">
    <source>
        <dbReference type="ARBA" id="ARBA00022771"/>
    </source>
</evidence>
<evidence type="ECO:0000256" key="2">
    <source>
        <dbReference type="ARBA" id="ARBA00006177"/>
    </source>
</evidence>
<keyword evidence="10" id="KW-0539">Nucleus</keyword>
<evidence type="ECO:0000256" key="10">
    <source>
        <dbReference type="ARBA" id="ARBA00023242"/>
    </source>
</evidence>
<keyword evidence="4 12" id="KW-0863">Zinc-finger</keyword>
<keyword evidence="5" id="KW-0862">Zinc</keyword>
<dbReference type="PROSITE" id="PS50950">
    <property type="entry name" value="ZF_THAP"/>
    <property type="match status" value="3"/>
</dbReference>
<reference evidence="15" key="2">
    <citation type="submission" date="2022-06" db="UniProtKB">
        <authorList>
            <consortium name="EnsemblMetazoa"/>
        </authorList>
    </citation>
    <scope>IDENTIFICATION</scope>
</reference>
<dbReference type="InterPro" id="IPR006612">
    <property type="entry name" value="THAP_Znf"/>
</dbReference>
<evidence type="ECO:0000256" key="5">
    <source>
        <dbReference type="ARBA" id="ARBA00022833"/>
    </source>
</evidence>
<dbReference type="SUPFAM" id="SSF57716">
    <property type="entry name" value="Glucocorticoid receptor-like (DNA-binding domain)"/>
    <property type="match status" value="3"/>
</dbReference>
<dbReference type="GO" id="GO:0043565">
    <property type="term" value="F:sequence-specific DNA binding"/>
    <property type="evidence" value="ECO:0007669"/>
    <property type="project" value="InterPro"/>
</dbReference>
<dbReference type="InterPro" id="IPR038441">
    <property type="entry name" value="THAP_Znf_sf"/>
</dbReference>
<dbReference type="OrthoDB" id="6611988at2759"/>
<dbReference type="PANTHER" id="PTHR46600">
    <property type="entry name" value="THAP DOMAIN-CONTAINING"/>
    <property type="match status" value="1"/>
</dbReference>
<feature type="domain" description="THAP-type" evidence="14">
    <location>
        <begin position="204"/>
        <end position="293"/>
    </location>
</feature>
<comment type="subcellular location">
    <subcellularLocation>
        <location evidence="1">Nucleus</location>
        <location evidence="1">Nucleoplasm</location>
    </subcellularLocation>
</comment>
<dbReference type="EnsemblMetazoa" id="XM_029489424.1">
    <property type="protein sequence ID" value="XP_029345284.1"/>
    <property type="gene ID" value="LOC100167907"/>
</dbReference>
<evidence type="ECO:0000256" key="7">
    <source>
        <dbReference type="ARBA" id="ARBA00023054"/>
    </source>
</evidence>
<dbReference type="GO" id="GO:0005654">
    <property type="term" value="C:nucleoplasm"/>
    <property type="evidence" value="ECO:0007669"/>
    <property type="project" value="UniProtKB-SubCell"/>
</dbReference>
<evidence type="ECO:0000256" key="6">
    <source>
        <dbReference type="ARBA" id="ARBA00023015"/>
    </source>
</evidence>
<keyword evidence="7" id="KW-0175">Coiled coil</keyword>
<feature type="domain" description="THAP-type" evidence="14">
    <location>
        <begin position="320"/>
        <end position="403"/>
    </location>
</feature>
<accession>A0A8R2NTT0</accession>
<name>A0A8R2NTT0_ACYPI</name>
<evidence type="ECO:0000256" key="12">
    <source>
        <dbReference type="PROSITE-ProRule" id="PRU00309"/>
    </source>
</evidence>
<dbReference type="Pfam" id="PF05485">
    <property type="entry name" value="THAP"/>
    <property type="match status" value="3"/>
</dbReference>
<keyword evidence="3" id="KW-0479">Metal-binding</keyword>
<evidence type="ECO:0000259" key="14">
    <source>
        <dbReference type="PROSITE" id="PS50950"/>
    </source>
</evidence>
<evidence type="ECO:0000256" key="8">
    <source>
        <dbReference type="ARBA" id="ARBA00023125"/>
    </source>
</evidence>
<keyword evidence="9" id="KW-0804">Transcription</keyword>
<protein>
    <recommendedName>
        <fullName evidence="14">THAP-type domain-containing protein</fullName>
    </recommendedName>
</protein>
<keyword evidence="11" id="KW-0131">Cell cycle</keyword>
<dbReference type="AlphaFoldDB" id="A0A8R2NTT0"/>
<evidence type="ECO:0000256" key="9">
    <source>
        <dbReference type="ARBA" id="ARBA00023163"/>
    </source>
</evidence>
<dbReference type="GO" id="GO:0008270">
    <property type="term" value="F:zinc ion binding"/>
    <property type="evidence" value="ECO:0007669"/>
    <property type="project" value="UniProtKB-KW"/>
</dbReference>